<dbReference type="InterPro" id="IPR012947">
    <property type="entry name" value="tRNA_SAD"/>
</dbReference>
<evidence type="ECO:0000313" key="6">
    <source>
        <dbReference type="EMBL" id="GGP20659.1"/>
    </source>
</evidence>
<comment type="caution">
    <text evidence="6">The sequence shown here is derived from an EMBL/GenBank/DDBJ whole genome shotgun (WGS) entry which is preliminary data.</text>
</comment>
<comment type="subcellular location">
    <subcellularLocation>
        <location evidence="2">Cytoplasm</location>
    </subcellularLocation>
</comment>
<dbReference type="GO" id="GO:0003676">
    <property type="term" value="F:nucleic acid binding"/>
    <property type="evidence" value="ECO:0007669"/>
    <property type="project" value="InterPro"/>
</dbReference>
<keyword evidence="3" id="KW-0479">Metal-binding</keyword>
<keyword evidence="7" id="KW-1185">Reference proteome</keyword>
<dbReference type="SUPFAM" id="SSF55186">
    <property type="entry name" value="ThrRS/AlaRS common domain"/>
    <property type="match status" value="1"/>
</dbReference>
<evidence type="ECO:0000313" key="7">
    <source>
        <dbReference type="Proteomes" id="UP000610960"/>
    </source>
</evidence>
<evidence type="ECO:0000256" key="1">
    <source>
        <dbReference type="ARBA" id="ARBA00001947"/>
    </source>
</evidence>
<dbReference type="InterPro" id="IPR009000">
    <property type="entry name" value="Transl_B-barrel_sf"/>
</dbReference>
<dbReference type="OrthoDB" id="11392at2157"/>
<dbReference type="GO" id="GO:0005737">
    <property type="term" value="C:cytoplasm"/>
    <property type="evidence" value="ECO:0007669"/>
    <property type="project" value="UniProtKB-SubCell"/>
</dbReference>
<protein>
    <submittedName>
        <fullName evidence="6">Alanyl-tRNA editing protein AlaX</fullName>
    </submittedName>
</protein>
<dbReference type="PANTHER" id="PTHR43462">
    <property type="entry name" value="ALANYL-TRNA EDITING PROTEIN"/>
    <property type="match status" value="1"/>
</dbReference>
<evidence type="ECO:0000256" key="4">
    <source>
        <dbReference type="ARBA" id="ARBA00022833"/>
    </source>
</evidence>
<evidence type="ECO:0000256" key="2">
    <source>
        <dbReference type="ARBA" id="ARBA00004496"/>
    </source>
</evidence>
<evidence type="ECO:0000256" key="3">
    <source>
        <dbReference type="ARBA" id="ARBA00022723"/>
    </source>
</evidence>
<dbReference type="InterPro" id="IPR051335">
    <property type="entry name" value="Alanyl-tRNA_Editing_Enzymes"/>
</dbReference>
<comment type="cofactor">
    <cofactor evidence="1">
        <name>Zn(2+)</name>
        <dbReference type="ChEBI" id="CHEBI:29105"/>
    </cofactor>
</comment>
<gene>
    <name evidence="6" type="ORF">GCM10007981_09630</name>
</gene>
<dbReference type="GO" id="GO:0046872">
    <property type="term" value="F:metal ion binding"/>
    <property type="evidence" value="ECO:0007669"/>
    <property type="project" value="UniProtKB-KW"/>
</dbReference>
<sequence length="238" mass="26896">MTVHLYQRDSYLREAEARVVKVEGKNVVLDSTVIHPTGGGVVHDTGKIIGREEYSIIDAIQDKESGDVIHVLDREPNLSRLDKVVVRLDWERRHRLMRLHTASHIIASIMYSKHNALITGGDIQPDYAKDDFGVDKLDKEEAEEVIRAANMIASRGLEVKVYWLSREEASRIPGIVKLANRLPPGREDKLRIVEIPGIDIQADGGPHVKNTGEIGRIELIKVENRGRGRKRMYYTVVP</sequence>
<organism evidence="6 7">
    <name type="scientific">Thermocladium modestius</name>
    <dbReference type="NCBI Taxonomy" id="62609"/>
    <lineage>
        <taxon>Archaea</taxon>
        <taxon>Thermoproteota</taxon>
        <taxon>Thermoprotei</taxon>
        <taxon>Thermoproteales</taxon>
        <taxon>Thermoproteaceae</taxon>
        <taxon>Thermocladium</taxon>
    </lineage>
</organism>
<dbReference type="GO" id="GO:0005524">
    <property type="term" value="F:ATP binding"/>
    <property type="evidence" value="ECO:0007669"/>
    <property type="project" value="InterPro"/>
</dbReference>
<dbReference type="InterPro" id="IPR018163">
    <property type="entry name" value="Thr/Ala-tRNA-synth_IIc_edit"/>
</dbReference>
<feature type="domain" description="Alanyl-transfer RNA synthetases family profile" evidence="5">
    <location>
        <begin position="1"/>
        <end position="238"/>
    </location>
</feature>
<dbReference type="GO" id="GO:0004813">
    <property type="term" value="F:alanine-tRNA ligase activity"/>
    <property type="evidence" value="ECO:0007669"/>
    <property type="project" value="InterPro"/>
</dbReference>
<dbReference type="Gene3D" id="3.30.980.10">
    <property type="entry name" value="Threonyl-trna Synthetase, Chain A, domain 2"/>
    <property type="match status" value="1"/>
</dbReference>
<name>A0A830GY56_9CREN</name>
<reference evidence="6" key="1">
    <citation type="journal article" date="2014" name="Int. J. Syst. Evol. Microbiol.">
        <title>Complete genome sequence of Corynebacterium casei LMG S-19264T (=DSM 44701T), isolated from a smear-ripened cheese.</title>
        <authorList>
            <consortium name="US DOE Joint Genome Institute (JGI-PGF)"/>
            <person name="Walter F."/>
            <person name="Albersmeier A."/>
            <person name="Kalinowski J."/>
            <person name="Ruckert C."/>
        </authorList>
    </citation>
    <scope>NUCLEOTIDE SEQUENCE</scope>
    <source>
        <strain evidence="6">JCM 10088</strain>
    </source>
</reference>
<dbReference type="EMBL" id="BMNL01000002">
    <property type="protein sequence ID" value="GGP20659.1"/>
    <property type="molecule type" value="Genomic_DNA"/>
</dbReference>
<accession>A0A830GY56</accession>
<reference evidence="6" key="2">
    <citation type="submission" date="2020-09" db="EMBL/GenBank/DDBJ databases">
        <authorList>
            <person name="Sun Q."/>
            <person name="Ohkuma M."/>
        </authorList>
    </citation>
    <scope>NUCLEOTIDE SEQUENCE</scope>
    <source>
        <strain evidence="6">JCM 10088</strain>
    </source>
</reference>
<dbReference type="SMART" id="SM00863">
    <property type="entry name" value="tRNA_SAD"/>
    <property type="match status" value="1"/>
</dbReference>
<dbReference type="GO" id="GO:0006419">
    <property type="term" value="P:alanyl-tRNA aminoacylation"/>
    <property type="evidence" value="ECO:0007669"/>
    <property type="project" value="InterPro"/>
</dbReference>
<dbReference type="AlphaFoldDB" id="A0A830GY56"/>
<dbReference type="GO" id="GO:0002161">
    <property type="term" value="F:aminoacyl-tRNA deacylase activity"/>
    <property type="evidence" value="ECO:0007669"/>
    <property type="project" value="UniProtKB-ARBA"/>
</dbReference>
<dbReference type="RefSeq" id="WP_188596283.1">
    <property type="nucleotide sequence ID" value="NZ_BMNL01000002.1"/>
</dbReference>
<proteinExistence type="predicted"/>
<keyword evidence="4" id="KW-0862">Zinc</keyword>
<dbReference type="Proteomes" id="UP000610960">
    <property type="component" value="Unassembled WGS sequence"/>
</dbReference>
<dbReference type="Gene3D" id="2.40.30.130">
    <property type="match status" value="1"/>
</dbReference>
<dbReference type="InterPro" id="IPR018165">
    <property type="entry name" value="Ala-tRNA-synth_IIc_core"/>
</dbReference>
<dbReference type="PANTHER" id="PTHR43462:SF1">
    <property type="entry name" value="ALANYL-TRNA EDITING PROTEIN AARSD1"/>
    <property type="match status" value="1"/>
</dbReference>
<dbReference type="Pfam" id="PF07973">
    <property type="entry name" value="tRNA_SAD"/>
    <property type="match status" value="1"/>
</dbReference>
<dbReference type="PROSITE" id="PS50860">
    <property type="entry name" value="AA_TRNA_LIGASE_II_ALA"/>
    <property type="match status" value="1"/>
</dbReference>
<dbReference type="SUPFAM" id="SSF50447">
    <property type="entry name" value="Translation proteins"/>
    <property type="match status" value="1"/>
</dbReference>
<evidence type="ECO:0000259" key="5">
    <source>
        <dbReference type="PROSITE" id="PS50860"/>
    </source>
</evidence>